<dbReference type="Proteomes" id="UP000597761">
    <property type="component" value="Unassembled WGS sequence"/>
</dbReference>
<keyword evidence="2" id="KW-1185">Reference proteome</keyword>
<dbReference type="PANTHER" id="PTHR38589:SF1">
    <property type="entry name" value="BLR0621 PROTEIN"/>
    <property type="match status" value="1"/>
</dbReference>
<dbReference type="InterPro" id="IPR028994">
    <property type="entry name" value="Integrin_alpha_N"/>
</dbReference>
<gene>
    <name evidence="1" type="ORF">GCM10011512_01330</name>
</gene>
<dbReference type="Gene3D" id="2.130.10.130">
    <property type="entry name" value="Integrin alpha, N-terminal"/>
    <property type="match status" value="1"/>
</dbReference>
<organism evidence="1 2">
    <name type="scientific">Tersicoccus solisilvae</name>
    <dbReference type="NCBI Taxonomy" id="1882339"/>
    <lineage>
        <taxon>Bacteria</taxon>
        <taxon>Bacillati</taxon>
        <taxon>Actinomycetota</taxon>
        <taxon>Actinomycetes</taxon>
        <taxon>Micrococcales</taxon>
        <taxon>Micrococcaceae</taxon>
        <taxon>Tersicoccus</taxon>
    </lineage>
</organism>
<accession>A0ABQ1NM02</accession>
<name>A0ABQ1NM02_9MICC</name>
<dbReference type="SUPFAM" id="SSF69318">
    <property type="entry name" value="Integrin alpha N-terminal domain"/>
    <property type="match status" value="1"/>
</dbReference>
<dbReference type="PANTHER" id="PTHR38589">
    <property type="entry name" value="BLR0621 PROTEIN"/>
    <property type="match status" value="1"/>
</dbReference>
<proteinExistence type="predicted"/>
<dbReference type="EMBL" id="BMJI01000001">
    <property type="protein sequence ID" value="GGC78514.1"/>
    <property type="molecule type" value="Genomic_DNA"/>
</dbReference>
<reference evidence="2" key="1">
    <citation type="journal article" date="2019" name="Int. J. Syst. Evol. Microbiol.">
        <title>The Global Catalogue of Microorganisms (GCM) 10K type strain sequencing project: providing services to taxonomists for standard genome sequencing and annotation.</title>
        <authorList>
            <consortium name="The Broad Institute Genomics Platform"/>
            <consortium name="The Broad Institute Genome Sequencing Center for Infectious Disease"/>
            <person name="Wu L."/>
            <person name="Ma J."/>
        </authorList>
    </citation>
    <scope>NUCLEOTIDE SEQUENCE [LARGE SCALE GENOMIC DNA]</scope>
    <source>
        <strain evidence="2">CGMCC 1.15480</strain>
    </source>
</reference>
<comment type="caution">
    <text evidence="1">The sequence shown here is derived from an EMBL/GenBank/DDBJ whole genome shotgun (WGS) entry which is preliminary data.</text>
</comment>
<sequence>MPRTTALGKSLVKHTLAARAATSALRTAVAALVAGCLLTVGLAADVVTAPHASATGPADPCVALNANAVRFNVHGAPRVTFAVAAGRNSSYVTITHCARTASGYVRQWGTDGWAGANGFSAPNAAWENTFRSPTGSFTMTEALGRANPGTRLAYHTVKPASRWGGERGATYNQYFEGAGGESDENLHTLMNEGYYEQAAVINWNRRPDMDTRQGASFAIFFHAGWTKSAGCISTHLWAVTRLLQGATPGDRIVMGAASDLFTTATAGDGAARYLVPTTTDAIRSAGDVLAVDAGGVLWNYPAHGNTTLAVRRSLGAGWGTARSLHVVDWDGDGRFDVVALFRSGVLTVYPGTAGGSLGPARVLARNWAGRTVVAGWWGSGRAVLARDDASGVLTEYRRAAGDGLAAGRRIGGGWQGLRLTLVDWDGDGYGDVLATRPNGELALYRGAATGTFRAEARPVLGAGWRSVTAVTPLYAFGGTGSRGITGRWADGTLHYYPSTGGRVVIGGGWSPYHLAG</sequence>
<evidence type="ECO:0008006" key="3">
    <source>
        <dbReference type="Google" id="ProtNLM"/>
    </source>
</evidence>
<protein>
    <recommendedName>
        <fullName evidence="3">YkuD domain-containing protein</fullName>
    </recommendedName>
</protein>
<evidence type="ECO:0000313" key="2">
    <source>
        <dbReference type="Proteomes" id="UP000597761"/>
    </source>
</evidence>
<evidence type="ECO:0000313" key="1">
    <source>
        <dbReference type="EMBL" id="GGC78514.1"/>
    </source>
</evidence>